<evidence type="ECO:0000256" key="2">
    <source>
        <dbReference type="ARBA" id="ARBA00023235"/>
    </source>
</evidence>
<dbReference type="InterPro" id="IPR050343">
    <property type="entry name" value="RsuA_PseudoU_synthase"/>
</dbReference>
<dbReference type="SUPFAM" id="SSF55120">
    <property type="entry name" value="Pseudouridine synthase"/>
    <property type="match status" value="1"/>
</dbReference>
<dbReference type="PANTHER" id="PTHR47683:SF2">
    <property type="entry name" value="RNA-BINDING S4 DOMAIN-CONTAINING PROTEIN"/>
    <property type="match status" value="1"/>
</dbReference>
<accession>A0A7C4MPY4</accession>
<dbReference type="GO" id="GO:0120159">
    <property type="term" value="F:rRNA pseudouridine synthase activity"/>
    <property type="evidence" value="ECO:0007669"/>
    <property type="project" value="UniProtKB-ARBA"/>
</dbReference>
<reference evidence="6" key="1">
    <citation type="journal article" date="2020" name="mSystems">
        <title>Genome- and Community-Level Interaction Insights into Carbon Utilization and Element Cycling Functions of Hydrothermarchaeota in Hydrothermal Sediment.</title>
        <authorList>
            <person name="Zhou Z."/>
            <person name="Liu Y."/>
            <person name="Xu W."/>
            <person name="Pan J."/>
            <person name="Luo Z.H."/>
            <person name="Li M."/>
        </authorList>
    </citation>
    <scope>NUCLEOTIDE SEQUENCE [LARGE SCALE GENOMIC DNA]</scope>
    <source>
        <strain evidence="6">SpSt-477</strain>
    </source>
</reference>
<dbReference type="Pfam" id="PF01479">
    <property type="entry name" value="S4"/>
    <property type="match status" value="1"/>
</dbReference>
<evidence type="ECO:0000259" key="5">
    <source>
        <dbReference type="SMART" id="SM00363"/>
    </source>
</evidence>
<keyword evidence="2 4" id="KW-0413">Isomerase</keyword>
<sequence>MQTIDPEIIGKRIRLQKWLSEAGVCSRRTGEAWIRAGRVSVNNQVVTELGTRIDPKRDRVEVDGKPVLLRPKLVYIALNKPAGYVTSLKQPGERLVRDLIHVPERIYPIGRLDKASTGLLLLTNDGNLHHRLSHPSFDHEKEYRVIVSEPISDASLKRLAEGVVILGGITRPAEVYRTSDRSFRIILREGRNRQIRRMLETVGHRVVMLQRIRIADIVLGNLPEGKWRYLTKTEIAHLRAWGEFADQRNGPLPTFPQPLSTSPMQAAEEDFRLEASTRERCRGRFRNNERKHGPS</sequence>
<name>A0A7C4MPY4_9BACT</name>
<dbReference type="InterPro" id="IPR036986">
    <property type="entry name" value="S4_RNA-bd_sf"/>
</dbReference>
<dbReference type="Gene3D" id="3.30.70.1560">
    <property type="entry name" value="Alpha-L RNA-binding motif"/>
    <property type="match status" value="1"/>
</dbReference>
<dbReference type="CDD" id="cd00165">
    <property type="entry name" value="S4"/>
    <property type="match status" value="1"/>
</dbReference>
<dbReference type="EMBL" id="DSUH01000122">
    <property type="protein sequence ID" value="HGU32265.1"/>
    <property type="molecule type" value="Genomic_DNA"/>
</dbReference>
<dbReference type="FunFam" id="3.10.290.10:FF:000003">
    <property type="entry name" value="Pseudouridine synthase"/>
    <property type="match status" value="1"/>
</dbReference>
<dbReference type="SUPFAM" id="SSF55174">
    <property type="entry name" value="Alpha-L RNA-binding motif"/>
    <property type="match status" value="1"/>
</dbReference>
<gene>
    <name evidence="6" type="ORF">ENS29_05355</name>
</gene>
<dbReference type="GO" id="GO:0003723">
    <property type="term" value="F:RNA binding"/>
    <property type="evidence" value="ECO:0007669"/>
    <property type="project" value="UniProtKB-KW"/>
</dbReference>
<evidence type="ECO:0000313" key="6">
    <source>
        <dbReference type="EMBL" id="HGU32265.1"/>
    </source>
</evidence>
<dbReference type="InterPro" id="IPR002942">
    <property type="entry name" value="S4_RNA-bd"/>
</dbReference>
<organism evidence="6">
    <name type="scientific">Desulfatirhabdium butyrativorans</name>
    <dbReference type="NCBI Taxonomy" id="340467"/>
    <lineage>
        <taxon>Bacteria</taxon>
        <taxon>Pseudomonadati</taxon>
        <taxon>Thermodesulfobacteriota</taxon>
        <taxon>Desulfobacteria</taxon>
        <taxon>Desulfobacterales</taxon>
        <taxon>Desulfatirhabdiaceae</taxon>
        <taxon>Desulfatirhabdium</taxon>
    </lineage>
</organism>
<dbReference type="PROSITE" id="PS01149">
    <property type="entry name" value="PSI_RSU"/>
    <property type="match status" value="1"/>
</dbReference>
<feature type="domain" description="RNA-binding S4" evidence="5">
    <location>
        <begin position="13"/>
        <end position="77"/>
    </location>
</feature>
<evidence type="ECO:0000256" key="3">
    <source>
        <dbReference type="PROSITE-ProRule" id="PRU00182"/>
    </source>
</evidence>
<dbReference type="InterPro" id="IPR006145">
    <property type="entry name" value="PsdUridine_synth_RsuA/RluA"/>
</dbReference>
<comment type="similarity">
    <text evidence="1 4">Belongs to the pseudouridine synthase RsuA family.</text>
</comment>
<dbReference type="PROSITE" id="PS50889">
    <property type="entry name" value="S4"/>
    <property type="match status" value="1"/>
</dbReference>
<dbReference type="Pfam" id="PF00849">
    <property type="entry name" value="PseudoU_synth_2"/>
    <property type="match status" value="1"/>
</dbReference>
<protein>
    <recommendedName>
        <fullName evidence="4">Pseudouridine synthase</fullName>
        <ecNumber evidence="4">5.4.99.-</ecNumber>
    </recommendedName>
</protein>
<evidence type="ECO:0000256" key="4">
    <source>
        <dbReference type="RuleBase" id="RU003887"/>
    </source>
</evidence>
<dbReference type="PANTHER" id="PTHR47683">
    <property type="entry name" value="PSEUDOURIDINE SYNTHASE FAMILY PROTEIN-RELATED"/>
    <property type="match status" value="1"/>
</dbReference>
<dbReference type="Gene3D" id="3.30.70.580">
    <property type="entry name" value="Pseudouridine synthase I, catalytic domain, N-terminal subdomain"/>
    <property type="match status" value="1"/>
</dbReference>
<dbReference type="InterPro" id="IPR020094">
    <property type="entry name" value="TruA/RsuA/RluB/E/F_N"/>
</dbReference>
<evidence type="ECO:0000256" key="1">
    <source>
        <dbReference type="ARBA" id="ARBA00008348"/>
    </source>
</evidence>
<keyword evidence="3" id="KW-0694">RNA-binding</keyword>
<proteinExistence type="inferred from homology"/>
<dbReference type="InterPro" id="IPR020103">
    <property type="entry name" value="PsdUridine_synth_cat_dom_sf"/>
</dbReference>
<dbReference type="SMART" id="SM00363">
    <property type="entry name" value="S4"/>
    <property type="match status" value="1"/>
</dbReference>
<dbReference type="GO" id="GO:0000455">
    <property type="term" value="P:enzyme-directed rRNA pseudouridine synthesis"/>
    <property type="evidence" value="ECO:0007669"/>
    <property type="project" value="UniProtKB-ARBA"/>
</dbReference>
<dbReference type="InterPro" id="IPR018496">
    <property type="entry name" value="PsdUridine_synth_RsuA/RluB_CS"/>
</dbReference>
<dbReference type="EC" id="5.4.99.-" evidence="4"/>
<dbReference type="InterPro" id="IPR000748">
    <property type="entry name" value="PsdUridine_synth_RsuA/RluB/E/F"/>
</dbReference>
<dbReference type="Gene3D" id="3.10.290.10">
    <property type="entry name" value="RNA-binding S4 domain"/>
    <property type="match status" value="1"/>
</dbReference>
<dbReference type="AlphaFoldDB" id="A0A7C4MPY4"/>
<dbReference type="NCBIfam" id="TIGR00093">
    <property type="entry name" value="pseudouridine synthase"/>
    <property type="match status" value="1"/>
</dbReference>
<comment type="caution">
    <text evidence="6">The sequence shown here is derived from an EMBL/GenBank/DDBJ whole genome shotgun (WGS) entry which is preliminary data.</text>
</comment>
<dbReference type="InterPro" id="IPR042092">
    <property type="entry name" value="PsdUridine_s_RsuA/RluB/E/F_cat"/>
</dbReference>